<evidence type="ECO:0000313" key="2">
    <source>
        <dbReference type="EMBL" id="KZP23816.1"/>
    </source>
</evidence>
<evidence type="ECO:0008006" key="4">
    <source>
        <dbReference type="Google" id="ProtNLM"/>
    </source>
</evidence>
<dbReference type="Pfam" id="PF12585">
    <property type="entry name" value="DUF3759"/>
    <property type="match status" value="1"/>
</dbReference>
<evidence type="ECO:0000313" key="3">
    <source>
        <dbReference type="Proteomes" id="UP000076532"/>
    </source>
</evidence>
<sequence>MPDWFHSDSDEAKAHAEVTNPETHKAKLSHELIVSAASFAAAHAYEKHVEKEGKPVNHAKAVELAAGLAGGFIDRIFETKGLDAIDKAKAKHDAQKKTEAKISKDSF</sequence>
<dbReference type="InterPro" id="IPR022234">
    <property type="entry name" value="DUF3759"/>
</dbReference>
<gene>
    <name evidence="2" type="ORF">FIBSPDRAFT_736905</name>
</gene>
<dbReference type="OrthoDB" id="9895617at2759"/>
<evidence type="ECO:0000256" key="1">
    <source>
        <dbReference type="SAM" id="MobiDB-lite"/>
    </source>
</evidence>
<reference evidence="2 3" key="1">
    <citation type="journal article" date="2016" name="Mol. Biol. Evol.">
        <title>Comparative Genomics of Early-Diverging Mushroom-Forming Fungi Provides Insights into the Origins of Lignocellulose Decay Capabilities.</title>
        <authorList>
            <person name="Nagy L.G."/>
            <person name="Riley R."/>
            <person name="Tritt A."/>
            <person name="Adam C."/>
            <person name="Daum C."/>
            <person name="Floudas D."/>
            <person name="Sun H."/>
            <person name="Yadav J.S."/>
            <person name="Pangilinan J."/>
            <person name="Larsson K.H."/>
            <person name="Matsuura K."/>
            <person name="Barry K."/>
            <person name="Labutti K."/>
            <person name="Kuo R."/>
            <person name="Ohm R.A."/>
            <person name="Bhattacharya S.S."/>
            <person name="Shirouzu T."/>
            <person name="Yoshinaga Y."/>
            <person name="Martin F.M."/>
            <person name="Grigoriev I.V."/>
            <person name="Hibbett D.S."/>
        </authorList>
    </citation>
    <scope>NUCLEOTIDE SEQUENCE [LARGE SCALE GENOMIC DNA]</scope>
    <source>
        <strain evidence="2 3">CBS 109695</strain>
    </source>
</reference>
<dbReference type="PANTHER" id="PTHR37450">
    <property type="entry name" value="CIPC PROTEIN"/>
    <property type="match status" value="1"/>
</dbReference>
<feature type="region of interest" description="Disordered" evidence="1">
    <location>
        <begin position="1"/>
        <end position="23"/>
    </location>
</feature>
<name>A0A166MB45_9AGAM</name>
<organism evidence="2 3">
    <name type="scientific">Athelia psychrophila</name>
    <dbReference type="NCBI Taxonomy" id="1759441"/>
    <lineage>
        <taxon>Eukaryota</taxon>
        <taxon>Fungi</taxon>
        <taxon>Dikarya</taxon>
        <taxon>Basidiomycota</taxon>
        <taxon>Agaricomycotina</taxon>
        <taxon>Agaricomycetes</taxon>
        <taxon>Agaricomycetidae</taxon>
        <taxon>Atheliales</taxon>
        <taxon>Atheliaceae</taxon>
        <taxon>Athelia</taxon>
    </lineage>
</organism>
<dbReference type="STRING" id="436010.A0A166MB45"/>
<keyword evidence="3" id="KW-1185">Reference proteome</keyword>
<dbReference type="Proteomes" id="UP000076532">
    <property type="component" value="Unassembled WGS sequence"/>
</dbReference>
<dbReference type="AlphaFoldDB" id="A0A166MB45"/>
<dbReference type="EMBL" id="KV417530">
    <property type="protein sequence ID" value="KZP23816.1"/>
    <property type="molecule type" value="Genomic_DNA"/>
</dbReference>
<proteinExistence type="predicted"/>
<dbReference type="PANTHER" id="PTHR37450:SF1">
    <property type="entry name" value="CIPC PROTEIN"/>
    <property type="match status" value="1"/>
</dbReference>
<protein>
    <recommendedName>
        <fullName evidence="4">CipC-like antibiotic response protein</fullName>
    </recommendedName>
</protein>
<accession>A0A166MB45</accession>